<dbReference type="PANTHER" id="PTHR35486:SF1">
    <property type="entry name" value="OS02G0689500 PROTEIN"/>
    <property type="match status" value="1"/>
</dbReference>
<dbReference type="EMBL" id="SDMP01000002">
    <property type="protein sequence ID" value="RYR75356.1"/>
    <property type="molecule type" value="Genomic_DNA"/>
</dbReference>
<feature type="region of interest" description="Disordered" evidence="1">
    <location>
        <begin position="33"/>
        <end position="114"/>
    </location>
</feature>
<feature type="region of interest" description="Disordered" evidence="1">
    <location>
        <begin position="157"/>
        <end position="217"/>
    </location>
</feature>
<evidence type="ECO:0000256" key="1">
    <source>
        <dbReference type="SAM" id="MobiDB-lite"/>
    </source>
</evidence>
<comment type="caution">
    <text evidence="2">The sequence shown here is derived from an EMBL/GenBank/DDBJ whole genome shotgun (WGS) entry which is preliminary data.</text>
</comment>
<proteinExistence type="predicted"/>
<name>A0A445EIW7_ARAHY</name>
<dbReference type="AlphaFoldDB" id="A0A445EIW7"/>
<sequence length="290" mass="32210">MKCQKHVPDSTSDIGVCATCLRERLQVILAAQTQAQAQTEDEDEDQPAEALASSDHSNNQSEKNADEKKNPPPINANDFVGRKDNDNDKVIYSTPQVGPPFSVTATECDGKTPKRKFGRFWNPTSLFRTKSNVTENSNRELTTTYRSWMSMIFHDRRKNNGGGASNFRQSDRESEGFSSEIDGHDRSSSTESRISRETSPKSRNQAAPAPARQSRSLQAGKRVFNWRLCLSPMVRANSNQHLVHNHKGTLQESGASVGGGAQKIRFISAASFSCSRSKKLAHFGRVDRNH</sequence>
<feature type="compositionally biased region" description="Basic and acidic residues" evidence="1">
    <location>
        <begin position="169"/>
        <end position="200"/>
    </location>
</feature>
<feature type="compositionally biased region" description="Basic and acidic residues" evidence="1">
    <location>
        <begin position="80"/>
        <end position="89"/>
    </location>
</feature>
<protein>
    <submittedName>
        <fullName evidence="2">Uncharacterized protein</fullName>
    </submittedName>
</protein>
<evidence type="ECO:0000313" key="2">
    <source>
        <dbReference type="EMBL" id="RYR75356.1"/>
    </source>
</evidence>
<gene>
    <name evidence="2" type="ORF">Ahy_A02g010011</name>
</gene>
<accession>A0A445EIW7</accession>
<reference evidence="2 3" key="1">
    <citation type="submission" date="2019-01" db="EMBL/GenBank/DDBJ databases">
        <title>Sequencing of cultivated peanut Arachis hypogaea provides insights into genome evolution and oil improvement.</title>
        <authorList>
            <person name="Chen X."/>
        </authorList>
    </citation>
    <scope>NUCLEOTIDE SEQUENCE [LARGE SCALE GENOMIC DNA]</scope>
    <source>
        <strain evidence="3">cv. Fuhuasheng</strain>
        <tissue evidence="2">Leaves</tissue>
    </source>
</reference>
<organism evidence="2 3">
    <name type="scientific">Arachis hypogaea</name>
    <name type="common">Peanut</name>
    <dbReference type="NCBI Taxonomy" id="3818"/>
    <lineage>
        <taxon>Eukaryota</taxon>
        <taxon>Viridiplantae</taxon>
        <taxon>Streptophyta</taxon>
        <taxon>Embryophyta</taxon>
        <taxon>Tracheophyta</taxon>
        <taxon>Spermatophyta</taxon>
        <taxon>Magnoliopsida</taxon>
        <taxon>eudicotyledons</taxon>
        <taxon>Gunneridae</taxon>
        <taxon>Pentapetalae</taxon>
        <taxon>rosids</taxon>
        <taxon>fabids</taxon>
        <taxon>Fabales</taxon>
        <taxon>Fabaceae</taxon>
        <taxon>Papilionoideae</taxon>
        <taxon>50 kb inversion clade</taxon>
        <taxon>dalbergioids sensu lato</taxon>
        <taxon>Dalbergieae</taxon>
        <taxon>Pterocarpus clade</taxon>
        <taxon>Arachis</taxon>
    </lineage>
</organism>
<dbReference type="OrthoDB" id="688025at2759"/>
<dbReference type="Proteomes" id="UP000289738">
    <property type="component" value="Chromosome A02"/>
</dbReference>
<evidence type="ECO:0000313" key="3">
    <source>
        <dbReference type="Proteomes" id="UP000289738"/>
    </source>
</evidence>
<keyword evidence="3" id="KW-1185">Reference proteome</keyword>
<dbReference type="PANTHER" id="PTHR35486">
    <property type="entry name" value="EXPRESSED PROTEIN"/>
    <property type="match status" value="1"/>
</dbReference>